<dbReference type="EMBL" id="BCSX01000053">
    <property type="protein sequence ID" value="GAS91991.1"/>
    <property type="molecule type" value="Genomic_DNA"/>
</dbReference>
<dbReference type="PANTHER" id="PTHR38446">
    <property type="entry name" value="BLL0914 PROTEIN"/>
    <property type="match status" value="1"/>
</dbReference>
<name>A0A100W5I1_9MYCO</name>
<accession>A0A100W5I1</accession>
<proteinExistence type="predicted"/>
<dbReference type="STRING" id="146020.RMCB_6087"/>
<dbReference type="PANTHER" id="PTHR38446:SF1">
    <property type="entry name" value="BLL0914 PROTEIN"/>
    <property type="match status" value="1"/>
</dbReference>
<dbReference type="InterPro" id="IPR009732">
    <property type="entry name" value="DUF1304"/>
</dbReference>
<reference evidence="3" key="2">
    <citation type="submission" date="2016-02" db="EMBL/GenBank/DDBJ databases">
        <title>Draft genome sequence of five rapidly growing Mycobacterium species.</title>
        <authorList>
            <person name="Katahira K."/>
            <person name="Gotou Y."/>
            <person name="Iida K."/>
            <person name="Ogura Y."/>
            <person name="Hayashi T."/>
        </authorList>
    </citation>
    <scope>NUCLEOTIDE SEQUENCE [LARGE SCALE GENOMIC DNA]</scope>
    <source>
        <strain evidence="3">JCM15654</strain>
    </source>
</reference>
<feature type="transmembrane region" description="Helical" evidence="1">
    <location>
        <begin position="107"/>
        <end position="127"/>
    </location>
</feature>
<keyword evidence="1 2" id="KW-0812">Transmembrane</keyword>
<dbReference type="Pfam" id="PF06993">
    <property type="entry name" value="DUF1304"/>
    <property type="match status" value="1"/>
</dbReference>
<sequence length="128" mass="13187">MVIAGLVFAALAAVLHVYIFVMESLTWTSPRTRATFGTTAETAEITKELAFNQGFYNLFLAIVTGIGILAIALGHNAVGVALVFAGVGSMLAAALVLLTTSPDKARAAITQGIFPLIAVLLVAIGVAL</sequence>
<dbReference type="RefSeq" id="WP_062831740.1">
    <property type="nucleotide sequence ID" value="NZ_BCSX01000053.1"/>
</dbReference>
<evidence type="ECO:0000313" key="3">
    <source>
        <dbReference type="Proteomes" id="UP000069620"/>
    </source>
</evidence>
<feature type="transmembrane region" description="Helical" evidence="1">
    <location>
        <begin position="6"/>
        <end position="25"/>
    </location>
</feature>
<feature type="transmembrane region" description="Helical" evidence="1">
    <location>
        <begin position="80"/>
        <end position="100"/>
    </location>
</feature>
<evidence type="ECO:0000256" key="1">
    <source>
        <dbReference type="SAM" id="Phobius"/>
    </source>
</evidence>
<dbReference type="OrthoDB" id="9803832at2"/>
<evidence type="ECO:0000313" key="2">
    <source>
        <dbReference type="EMBL" id="GAS91991.1"/>
    </source>
</evidence>
<dbReference type="Proteomes" id="UP000069620">
    <property type="component" value="Unassembled WGS sequence"/>
</dbReference>
<gene>
    <name evidence="2" type="ORF">RMCB_6087</name>
</gene>
<comment type="caution">
    <text evidence="2">The sequence shown here is derived from an EMBL/GenBank/DDBJ whole genome shotgun (WGS) entry which is preliminary data.</text>
</comment>
<feature type="transmembrane region" description="Helical" evidence="1">
    <location>
        <begin position="55"/>
        <end position="74"/>
    </location>
</feature>
<protein>
    <submittedName>
        <fullName evidence="2">Transmembrane protein</fullName>
    </submittedName>
</protein>
<keyword evidence="1" id="KW-1133">Transmembrane helix</keyword>
<keyword evidence="3" id="KW-1185">Reference proteome</keyword>
<reference evidence="3" key="1">
    <citation type="journal article" date="2016" name="Genome Announc.">
        <title>Draft Genome Sequences of Five Rapidly Growing Mycobacterium Species, M. thermoresistibile, M. fortuitum subsp. acetamidolyticum, M. canariasense, M. brisbanense, and M. novocastrense.</title>
        <authorList>
            <person name="Katahira K."/>
            <person name="Ogura Y."/>
            <person name="Gotoh Y."/>
            <person name="Hayashi T."/>
        </authorList>
    </citation>
    <scope>NUCLEOTIDE SEQUENCE [LARGE SCALE GENOMIC DNA]</scope>
    <source>
        <strain evidence="3">JCM15654</strain>
    </source>
</reference>
<organism evidence="2 3">
    <name type="scientific">Mycolicibacterium brisbanense</name>
    <dbReference type="NCBI Taxonomy" id="146020"/>
    <lineage>
        <taxon>Bacteria</taxon>
        <taxon>Bacillati</taxon>
        <taxon>Actinomycetota</taxon>
        <taxon>Actinomycetes</taxon>
        <taxon>Mycobacteriales</taxon>
        <taxon>Mycobacteriaceae</taxon>
        <taxon>Mycolicibacterium</taxon>
    </lineage>
</organism>
<keyword evidence="1" id="KW-0472">Membrane</keyword>
<dbReference type="AlphaFoldDB" id="A0A100W5I1"/>